<dbReference type="HOGENOM" id="CLU_2924312_0_0_1"/>
<accession>L8X1Y3</accession>
<evidence type="ECO:0000313" key="2">
    <source>
        <dbReference type="EMBL" id="ELU44296.1"/>
    </source>
</evidence>
<gene>
    <name evidence="2" type="ORF">AG1IA_01672</name>
</gene>
<dbReference type="Proteomes" id="UP000011668">
    <property type="component" value="Unassembled WGS sequence"/>
</dbReference>
<sequence length="61" mass="6996">MNVFSRSAQRVANDVSMHDVSSPSVNRPRPPLLFLLPASHNVLTIIYAPAKRLHRRFPRFN</sequence>
<protein>
    <submittedName>
        <fullName evidence="2">Uncharacterized protein</fullName>
    </submittedName>
</protein>
<evidence type="ECO:0000256" key="1">
    <source>
        <dbReference type="SAM" id="MobiDB-lite"/>
    </source>
</evidence>
<dbReference type="EMBL" id="AFRT01000359">
    <property type="protein sequence ID" value="ELU44296.1"/>
    <property type="molecule type" value="Genomic_DNA"/>
</dbReference>
<proteinExistence type="predicted"/>
<name>L8X1Y3_THACA</name>
<evidence type="ECO:0000313" key="3">
    <source>
        <dbReference type="Proteomes" id="UP000011668"/>
    </source>
</evidence>
<feature type="compositionally biased region" description="Polar residues" evidence="1">
    <location>
        <begin position="1"/>
        <end position="10"/>
    </location>
</feature>
<reference evidence="2 3" key="1">
    <citation type="journal article" date="2013" name="Nat. Commun.">
        <title>The evolution and pathogenic mechanisms of the rice sheath blight pathogen.</title>
        <authorList>
            <person name="Zheng A."/>
            <person name="Lin R."/>
            <person name="Xu L."/>
            <person name="Qin P."/>
            <person name="Tang C."/>
            <person name="Ai P."/>
            <person name="Zhang D."/>
            <person name="Liu Y."/>
            <person name="Sun Z."/>
            <person name="Feng H."/>
            <person name="Wang Y."/>
            <person name="Chen Y."/>
            <person name="Liang X."/>
            <person name="Fu R."/>
            <person name="Li Q."/>
            <person name="Zhang J."/>
            <person name="Yu X."/>
            <person name="Xie Z."/>
            <person name="Ding L."/>
            <person name="Guan P."/>
            <person name="Tang J."/>
            <person name="Liang Y."/>
            <person name="Wang S."/>
            <person name="Deng Q."/>
            <person name="Li S."/>
            <person name="Zhu J."/>
            <person name="Wang L."/>
            <person name="Liu H."/>
            <person name="Li P."/>
        </authorList>
    </citation>
    <scope>NUCLEOTIDE SEQUENCE [LARGE SCALE GENOMIC DNA]</scope>
    <source>
        <strain evidence="3">AG-1 IA</strain>
    </source>
</reference>
<organism evidence="2 3">
    <name type="scientific">Thanatephorus cucumeris (strain AG1-IA)</name>
    <name type="common">Rice sheath blight fungus</name>
    <name type="synonym">Rhizoctonia solani</name>
    <dbReference type="NCBI Taxonomy" id="983506"/>
    <lineage>
        <taxon>Eukaryota</taxon>
        <taxon>Fungi</taxon>
        <taxon>Dikarya</taxon>
        <taxon>Basidiomycota</taxon>
        <taxon>Agaricomycotina</taxon>
        <taxon>Agaricomycetes</taxon>
        <taxon>Cantharellales</taxon>
        <taxon>Ceratobasidiaceae</taxon>
        <taxon>Rhizoctonia</taxon>
        <taxon>Rhizoctonia solani AG-1</taxon>
    </lineage>
</organism>
<keyword evidence="3" id="KW-1185">Reference proteome</keyword>
<dbReference type="AlphaFoldDB" id="L8X1Y3"/>
<comment type="caution">
    <text evidence="2">The sequence shown here is derived from an EMBL/GenBank/DDBJ whole genome shotgun (WGS) entry which is preliminary data.</text>
</comment>
<feature type="region of interest" description="Disordered" evidence="1">
    <location>
        <begin position="1"/>
        <end position="27"/>
    </location>
</feature>